<feature type="domain" description="Transcription regulator TrmB N-terminal" evidence="1">
    <location>
        <begin position="14"/>
        <end position="81"/>
    </location>
</feature>
<dbReference type="PANTHER" id="PTHR34293:SF1">
    <property type="entry name" value="HTH-TYPE TRANSCRIPTIONAL REGULATOR TRMBL2"/>
    <property type="match status" value="1"/>
</dbReference>
<dbReference type="Pfam" id="PF01978">
    <property type="entry name" value="TrmB"/>
    <property type="match status" value="1"/>
</dbReference>
<organism evidence="2 3">
    <name type="scientific">Candidatus Magasanikbacteria bacterium CG_4_10_14_0_2_um_filter_37_12</name>
    <dbReference type="NCBI Taxonomy" id="1974637"/>
    <lineage>
        <taxon>Bacteria</taxon>
        <taxon>Candidatus Magasanikiibacteriota</taxon>
    </lineage>
</organism>
<dbReference type="InterPro" id="IPR036390">
    <property type="entry name" value="WH_DNA-bd_sf"/>
</dbReference>
<reference evidence="3" key="1">
    <citation type="submission" date="2017-09" db="EMBL/GenBank/DDBJ databases">
        <title>Depth-based differentiation of microbial function through sediment-hosted aquifers and enrichment of novel symbionts in the deep terrestrial subsurface.</title>
        <authorList>
            <person name="Probst A.J."/>
            <person name="Ladd B."/>
            <person name="Jarett J.K."/>
            <person name="Geller-Mcgrath D.E."/>
            <person name="Sieber C.M.K."/>
            <person name="Emerson J.B."/>
            <person name="Anantharaman K."/>
            <person name="Thomas B.C."/>
            <person name="Malmstrom R."/>
            <person name="Stieglmeier M."/>
            <person name="Klingl A."/>
            <person name="Woyke T."/>
            <person name="Ryan C.M."/>
            <person name="Banfield J.F."/>
        </authorList>
    </citation>
    <scope>NUCLEOTIDE SEQUENCE [LARGE SCALE GENOMIC DNA]</scope>
</reference>
<dbReference type="PANTHER" id="PTHR34293">
    <property type="entry name" value="HTH-TYPE TRANSCRIPTIONAL REGULATOR TRMBL2"/>
    <property type="match status" value="1"/>
</dbReference>
<dbReference type="Proteomes" id="UP000228568">
    <property type="component" value="Unassembled WGS sequence"/>
</dbReference>
<gene>
    <name evidence="2" type="ORF">COX81_04085</name>
</gene>
<protein>
    <recommendedName>
        <fullName evidence="1">Transcription regulator TrmB N-terminal domain-containing protein</fullName>
    </recommendedName>
</protein>
<dbReference type="AlphaFoldDB" id="A0A2M7V6G8"/>
<dbReference type="EMBL" id="PFPK01000047">
    <property type="protein sequence ID" value="PIZ94264.1"/>
    <property type="molecule type" value="Genomic_DNA"/>
</dbReference>
<evidence type="ECO:0000259" key="1">
    <source>
        <dbReference type="Pfam" id="PF01978"/>
    </source>
</evidence>
<proteinExistence type="predicted"/>
<dbReference type="InterPro" id="IPR036388">
    <property type="entry name" value="WH-like_DNA-bd_sf"/>
</dbReference>
<sequence length="267" mass="31729">MTLKQQDNSLTMLLEHLGLSKNEALLYDIMIKYPQVTVQKLQQLSPFPRTQLYSILRQLVTRSLVSFVQQPRRTLYVAEDPQILYNLLEEKKREFDKHTHSLKEVVPNLRNQFRLAHERPGVRMFEGISEYRHALEDIIETKPDYIYSFLHISEKKKPGVEIRRTTDAERISWGIQEQTLLFDTPQANAWLSARTPDEATTFRFFPKKLSMFSVDLRIYGGKITYTTFENREPIIMMIQDQNMHDMQKNIFEYLWDKTQQPLKKLTL</sequence>
<dbReference type="Gene3D" id="1.10.10.10">
    <property type="entry name" value="Winged helix-like DNA-binding domain superfamily/Winged helix DNA-binding domain"/>
    <property type="match status" value="1"/>
</dbReference>
<accession>A0A2M7V6G8</accession>
<dbReference type="InterPro" id="IPR051797">
    <property type="entry name" value="TrmB-like"/>
</dbReference>
<dbReference type="SUPFAM" id="SSF46785">
    <property type="entry name" value="Winged helix' DNA-binding domain"/>
    <property type="match status" value="1"/>
</dbReference>
<comment type="caution">
    <text evidence="2">The sequence shown here is derived from an EMBL/GenBank/DDBJ whole genome shotgun (WGS) entry which is preliminary data.</text>
</comment>
<evidence type="ECO:0000313" key="2">
    <source>
        <dbReference type="EMBL" id="PIZ94264.1"/>
    </source>
</evidence>
<dbReference type="InterPro" id="IPR002831">
    <property type="entry name" value="Tscrpt_reg_TrmB_N"/>
</dbReference>
<evidence type="ECO:0000313" key="3">
    <source>
        <dbReference type="Proteomes" id="UP000228568"/>
    </source>
</evidence>
<name>A0A2M7V6G8_9BACT</name>